<sequence length="147" mass="17338">MYLIQAICNPFLYDSISLEKIPMNLLPVCNVMFVPKVFNNIFRFLIRLMAHPLIQFALQWINDVNNSTQIREIRVKGLLSQEFCWYITPLLCVSNNQIVSTVYNLMRIQNLFFMCLVNRSTSIFWIVGLVLLFLCHQYRFEISSSTE</sequence>
<name>A0AA48SF08_9VIRU</name>
<proteinExistence type="predicted"/>
<protein>
    <submittedName>
        <fullName evidence="2">ORF49</fullName>
    </submittedName>
</protein>
<keyword evidence="1" id="KW-1133">Transmembrane helix</keyword>
<evidence type="ECO:0000313" key="2">
    <source>
        <dbReference type="EMBL" id="DBA11750.1"/>
    </source>
</evidence>
<evidence type="ECO:0000256" key="1">
    <source>
        <dbReference type="SAM" id="Phobius"/>
    </source>
</evidence>
<dbReference type="EMBL" id="BK063092">
    <property type="protein sequence ID" value="DBA11750.1"/>
    <property type="molecule type" value="Genomic_DNA"/>
</dbReference>
<reference evidence="2" key="2">
    <citation type="submission" date="2023-01" db="EMBL/GenBank/DDBJ databases">
        <authorList>
            <person name="Rosani U."/>
            <person name="Delmont T.O."/>
            <person name="Gaia M."/>
            <person name="Krupovic M."/>
        </authorList>
    </citation>
    <scope>NUCLEOTIDE SEQUENCE</scope>
    <source>
        <strain evidence="2">MalacoHV1/China/2018</strain>
    </source>
</reference>
<accession>A0AA48SF08</accession>
<organism evidence="2">
    <name type="scientific">Malaco herpesvirus 1</name>
    <dbReference type="NCBI Taxonomy" id="3031797"/>
    <lineage>
        <taxon>Viruses</taxon>
        <taxon>Duplodnaviria</taxon>
        <taxon>Heunggongvirae</taxon>
        <taxon>Peploviricota</taxon>
        <taxon>Herviviricetes</taxon>
        <taxon>Herpesvirales</taxon>
        <taxon>Malacoherpesviridae</taxon>
    </lineage>
</organism>
<feature type="transmembrane region" description="Helical" evidence="1">
    <location>
        <begin position="111"/>
        <end position="135"/>
    </location>
</feature>
<keyword evidence="1" id="KW-0812">Transmembrane</keyword>
<keyword evidence="1" id="KW-0472">Membrane</keyword>
<reference evidence="2" key="1">
    <citation type="journal article" date="2023" name="Front. Mar. Sci.">
        <title>Tracing the invertebrate herpesviruses in the global sequence datasets.</title>
        <authorList>
            <person name="Rosani U."/>
            <person name="Gaia M."/>
            <person name="Delmont T.O."/>
            <person name="Krupovic M."/>
        </authorList>
    </citation>
    <scope>NUCLEOTIDE SEQUENCE</scope>
    <source>
        <strain evidence="2">MalacoHV1/China/2018</strain>
    </source>
</reference>